<feature type="compositionally biased region" description="Basic and acidic residues" evidence="9">
    <location>
        <begin position="94"/>
        <end position="109"/>
    </location>
</feature>
<proteinExistence type="inferred from homology"/>
<feature type="transmembrane region" description="Helical" evidence="8">
    <location>
        <begin position="27"/>
        <end position="48"/>
    </location>
</feature>
<evidence type="ECO:0000256" key="4">
    <source>
        <dbReference type="ARBA" id="ARBA00022679"/>
    </source>
</evidence>
<comment type="caution">
    <text evidence="10">The sequence shown here is derived from an EMBL/GenBank/DDBJ whole genome shotgun (WGS) entry which is preliminary data.</text>
</comment>
<evidence type="ECO:0000256" key="1">
    <source>
        <dbReference type="ARBA" id="ARBA00004167"/>
    </source>
</evidence>
<keyword evidence="5 8" id="KW-0812">Transmembrane</keyword>
<evidence type="ECO:0000313" key="10">
    <source>
        <dbReference type="EMBL" id="GBM07479.1"/>
    </source>
</evidence>
<dbReference type="InterPro" id="IPR008166">
    <property type="entry name" value="Glyco_transf_92"/>
</dbReference>
<evidence type="ECO:0000256" key="2">
    <source>
        <dbReference type="ARBA" id="ARBA00007647"/>
    </source>
</evidence>
<dbReference type="GO" id="GO:0005737">
    <property type="term" value="C:cytoplasm"/>
    <property type="evidence" value="ECO:0007669"/>
    <property type="project" value="TreeGrafter"/>
</dbReference>
<evidence type="ECO:0000256" key="7">
    <source>
        <dbReference type="ARBA" id="ARBA00023136"/>
    </source>
</evidence>
<evidence type="ECO:0000256" key="9">
    <source>
        <dbReference type="SAM" id="MobiDB-lite"/>
    </source>
</evidence>
<dbReference type="EC" id="2.4.1.-" evidence="8"/>
<evidence type="ECO:0000256" key="8">
    <source>
        <dbReference type="RuleBase" id="RU366017"/>
    </source>
</evidence>
<gene>
    <name evidence="10" type="ORF">AVEN_100691_1</name>
</gene>
<protein>
    <recommendedName>
        <fullName evidence="8">Glycosyltransferase family 92 protein</fullName>
        <ecNumber evidence="8">2.4.1.-</ecNumber>
    </recommendedName>
</protein>
<dbReference type="AlphaFoldDB" id="A0A4Y2CTN4"/>
<keyword evidence="6 8" id="KW-1133">Transmembrane helix</keyword>
<dbReference type="Pfam" id="PF01697">
    <property type="entry name" value="Glyco_transf_92"/>
    <property type="match status" value="1"/>
</dbReference>
<evidence type="ECO:0000313" key="11">
    <source>
        <dbReference type="Proteomes" id="UP000499080"/>
    </source>
</evidence>
<feature type="region of interest" description="Disordered" evidence="9">
    <location>
        <begin position="94"/>
        <end position="113"/>
    </location>
</feature>
<organism evidence="10 11">
    <name type="scientific">Araneus ventricosus</name>
    <name type="common">Orbweaver spider</name>
    <name type="synonym">Epeira ventricosa</name>
    <dbReference type="NCBI Taxonomy" id="182803"/>
    <lineage>
        <taxon>Eukaryota</taxon>
        <taxon>Metazoa</taxon>
        <taxon>Ecdysozoa</taxon>
        <taxon>Arthropoda</taxon>
        <taxon>Chelicerata</taxon>
        <taxon>Arachnida</taxon>
        <taxon>Araneae</taxon>
        <taxon>Araneomorphae</taxon>
        <taxon>Entelegynae</taxon>
        <taxon>Araneoidea</taxon>
        <taxon>Araneidae</taxon>
        <taxon>Araneus</taxon>
    </lineage>
</organism>
<keyword evidence="4 8" id="KW-0808">Transferase</keyword>
<dbReference type="PANTHER" id="PTHR21461:SF40">
    <property type="entry name" value="GLYCOSYLTRANSFERASE FAMILY 92 PROTEIN"/>
    <property type="match status" value="1"/>
</dbReference>
<dbReference type="GO" id="GO:0016020">
    <property type="term" value="C:membrane"/>
    <property type="evidence" value="ECO:0007669"/>
    <property type="project" value="UniProtKB-SubCell"/>
</dbReference>
<accession>A0A4Y2CTN4</accession>
<dbReference type="OrthoDB" id="2526284at2759"/>
<keyword evidence="11" id="KW-1185">Reference proteome</keyword>
<evidence type="ECO:0000256" key="5">
    <source>
        <dbReference type="ARBA" id="ARBA00022692"/>
    </source>
</evidence>
<dbReference type="EMBL" id="BGPR01000243">
    <property type="protein sequence ID" value="GBM07479.1"/>
    <property type="molecule type" value="Genomic_DNA"/>
</dbReference>
<name>A0A4Y2CTN4_ARAVE</name>
<comment type="similarity">
    <text evidence="2 8">Belongs to the glycosyltransferase 92 family.</text>
</comment>
<keyword evidence="7 8" id="KW-0472">Membrane</keyword>
<reference evidence="10 11" key="1">
    <citation type="journal article" date="2019" name="Sci. Rep.">
        <title>Orb-weaving spider Araneus ventricosus genome elucidates the spidroin gene catalogue.</title>
        <authorList>
            <person name="Kono N."/>
            <person name="Nakamura H."/>
            <person name="Ohtoshi R."/>
            <person name="Moran D.A.P."/>
            <person name="Shinohara A."/>
            <person name="Yoshida Y."/>
            <person name="Fujiwara M."/>
            <person name="Mori M."/>
            <person name="Tomita M."/>
            <person name="Arakawa K."/>
        </authorList>
    </citation>
    <scope>NUCLEOTIDE SEQUENCE [LARGE SCALE GENOMIC DNA]</scope>
</reference>
<keyword evidence="3 8" id="KW-0328">Glycosyltransferase</keyword>
<dbReference type="Proteomes" id="UP000499080">
    <property type="component" value="Unassembled WGS sequence"/>
</dbReference>
<evidence type="ECO:0000256" key="6">
    <source>
        <dbReference type="ARBA" id="ARBA00022989"/>
    </source>
</evidence>
<sequence length="506" mass="58708">MKKKRSVIRSAKMAALKRASDRRAKSCFIVVIFFAIFACMLVTEVFYVEEERWREEKFLSMFSFGDDSSPSSLSRFAVMDPISSRVARELARVKDEDWSNSNESKKHDPMGGGHPSPLMDIDDSWQRVPNTKDKFFVYSAYYDDRRSKWVRVIAAARTRLADKVICQFTYSDGREPFAVTGINRLIRENWNLKYSAYFILCPIKQQNVPVPSHVSIIRQGSTEIGNKIVVHDNKKAFKKPDGIAVCIKPLHYEYNKVKNLIEFIELNRILGVSHFVLYNHTVGTEVGCILQKYMSEGIVTVLPWQLDIVSQKEIRTEGLFAALNDCLYRTMYRFQYVLMIDLDEYIIPHKNLSLAILLAHLIKKNPDRTGAFSFQNAFFYLQWPNDTSSLSLPYKLLTLQKTIRKSKFHAHKQRSKCIVLPERVVEMGNHFVWEFLAGKTMMNIPPDMGFLHHYRVCEFGGNDCINTTHVVDRRTYVWRDSLIEAVALRLRLLQPVCQNILPFLIE</sequence>
<evidence type="ECO:0000256" key="3">
    <source>
        <dbReference type="ARBA" id="ARBA00022676"/>
    </source>
</evidence>
<dbReference type="PANTHER" id="PTHR21461">
    <property type="entry name" value="GLYCOSYLTRANSFERASE FAMILY 92 PROTEIN"/>
    <property type="match status" value="1"/>
</dbReference>
<comment type="subcellular location">
    <subcellularLocation>
        <location evidence="1">Membrane</location>
        <topology evidence="1">Single-pass membrane protein</topology>
    </subcellularLocation>
</comment>
<dbReference type="GO" id="GO:0016757">
    <property type="term" value="F:glycosyltransferase activity"/>
    <property type="evidence" value="ECO:0007669"/>
    <property type="project" value="UniProtKB-UniRule"/>
</dbReference>